<dbReference type="InterPro" id="IPR015943">
    <property type="entry name" value="WD40/YVTN_repeat-like_dom_sf"/>
</dbReference>
<name>A0AAW5KDB5_9FIRM</name>
<accession>A0AAW5KDB5</accession>
<feature type="non-terminal residue" evidence="1">
    <location>
        <position position="98"/>
    </location>
</feature>
<sequence>LFDSRREKFIDILRPYENEKQQTYAVQNVYTLPKGVSWIVCDRGAFRIDEQAYKAQEGEGITLYNIEEKNLKGDKIITNCQDSDGDEWILTNKGISII</sequence>
<gene>
    <name evidence="1" type="ORF">NE646_15030</name>
</gene>
<organism evidence="1 2">
    <name type="scientific">Bittarella massiliensis</name>
    <name type="common">ex Durand et al. 2017</name>
    <dbReference type="NCBI Taxonomy" id="1720313"/>
    <lineage>
        <taxon>Bacteria</taxon>
        <taxon>Bacillati</taxon>
        <taxon>Bacillota</taxon>
        <taxon>Clostridia</taxon>
        <taxon>Eubacteriales</taxon>
        <taxon>Oscillospiraceae</taxon>
        <taxon>Bittarella (ex Durand et al. 2017)</taxon>
    </lineage>
</organism>
<proteinExistence type="predicted"/>
<dbReference type="Gene3D" id="2.130.10.10">
    <property type="entry name" value="YVTN repeat-like/Quinoprotein amine dehydrogenase"/>
    <property type="match status" value="1"/>
</dbReference>
<protein>
    <submittedName>
        <fullName evidence="1">Uncharacterized protein</fullName>
    </submittedName>
</protein>
<evidence type="ECO:0000313" key="2">
    <source>
        <dbReference type="Proteomes" id="UP001205063"/>
    </source>
</evidence>
<dbReference type="Proteomes" id="UP001205063">
    <property type="component" value="Unassembled WGS sequence"/>
</dbReference>
<reference evidence="1" key="1">
    <citation type="submission" date="2022-06" db="EMBL/GenBank/DDBJ databases">
        <title>Isolation of gut microbiota from human fecal samples.</title>
        <authorList>
            <person name="Pamer E.G."/>
            <person name="Barat B."/>
            <person name="Waligurski E."/>
            <person name="Medina S."/>
            <person name="Paddock L."/>
            <person name="Mostad J."/>
        </authorList>
    </citation>
    <scope>NUCLEOTIDE SEQUENCE</scope>
    <source>
        <strain evidence="1">DFI.7.96</strain>
    </source>
</reference>
<evidence type="ECO:0000313" key="1">
    <source>
        <dbReference type="EMBL" id="MCQ4950931.1"/>
    </source>
</evidence>
<feature type="non-terminal residue" evidence="1">
    <location>
        <position position="1"/>
    </location>
</feature>
<dbReference type="EMBL" id="JANGAB010000460">
    <property type="protein sequence ID" value="MCQ4950931.1"/>
    <property type="molecule type" value="Genomic_DNA"/>
</dbReference>
<dbReference type="AlphaFoldDB" id="A0AAW5KDB5"/>
<comment type="caution">
    <text evidence="1">The sequence shown here is derived from an EMBL/GenBank/DDBJ whole genome shotgun (WGS) entry which is preliminary data.</text>
</comment>